<feature type="transmembrane region" description="Helical" evidence="8">
    <location>
        <begin position="339"/>
        <end position="361"/>
    </location>
</feature>
<evidence type="ECO:0000259" key="9">
    <source>
        <dbReference type="PROSITE" id="PS50850"/>
    </source>
</evidence>
<evidence type="ECO:0000256" key="6">
    <source>
        <dbReference type="ARBA" id="ARBA00022989"/>
    </source>
</evidence>
<dbReference type="InterPro" id="IPR050549">
    <property type="entry name" value="MFS_Trehalose_Transporter"/>
</dbReference>
<feature type="transmembrane region" description="Helical" evidence="8">
    <location>
        <begin position="373"/>
        <end position="398"/>
    </location>
</feature>
<name>A0A336MC58_CULSO</name>
<keyword evidence="5 8" id="KW-0812">Transmembrane</keyword>
<gene>
    <name evidence="10" type="primary">CSON014915</name>
</gene>
<dbReference type="Gene3D" id="1.20.1250.20">
    <property type="entry name" value="MFS general substrate transporter like domains"/>
    <property type="match status" value="1"/>
</dbReference>
<keyword evidence="7 8" id="KW-0472">Membrane</keyword>
<keyword evidence="6 8" id="KW-1133">Transmembrane helix</keyword>
<feature type="transmembrane region" description="Helical" evidence="8">
    <location>
        <begin position="12"/>
        <end position="36"/>
    </location>
</feature>
<dbReference type="OMA" id="VAMCVIN"/>
<dbReference type="FunFam" id="1.20.1250.20:FF:000218">
    <property type="entry name" value="facilitated trehalose transporter Tret1"/>
    <property type="match status" value="1"/>
</dbReference>
<dbReference type="EMBL" id="UFQT01000895">
    <property type="protein sequence ID" value="SSX27875.1"/>
    <property type="molecule type" value="Genomic_DNA"/>
</dbReference>
<feature type="transmembrane region" description="Helical" evidence="8">
    <location>
        <begin position="410"/>
        <end position="430"/>
    </location>
</feature>
<protein>
    <submittedName>
        <fullName evidence="10">CSON014915 protein</fullName>
    </submittedName>
</protein>
<accession>A0A336MC58</accession>
<feature type="transmembrane region" description="Helical" evidence="8">
    <location>
        <begin position="145"/>
        <end position="167"/>
    </location>
</feature>
<reference evidence="10" key="1">
    <citation type="submission" date="2018-07" db="EMBL/GenBank/DDBJ databases">
        <authorList>
            <person name="Quirk P.G."/>
            <person name="Krulwich T.A."/>
        </authorList>
    </citation>
    <scope>NUCLEOTIDE SEQUENCE</scope>
</reference>
<feature type="transmembrane region" description="Helical" evidence="8">
    <location>
        <begin position="112"/>
        <end position="133"/>
    </location>
</feature>
<organism evidence="10">
    <name type="scientific">Culicoides sonorensis</name>
    <name type="common">Biting midge</name>
    <dbReference type="NCBI Taxonomy" id="179676"/>
    <lineage>
        <taxon>Eukaryota</taxon>
        <taxon>Metazoa</taxon>
        <taxon>Ecdysozoa</taxon>
        <taxon>Arthropoda</taxon>
        <taxon>Hexapoda</taxon>
        <taxon>Insecta</taxon>
        <taxon>Pterygota</taxon>
        <taxon>Neoptera</taxon>
        <taxon>Endopterygota</taxon>
        <taxon>Diptera</taxon>
        <taxon>Nematocera</taxon>
        <taxon>Chironomoidea</taxon>
        <taxon>Ceratopogonidae</taxon>
        <taxon>Ceratopogoninae</taxon>
        <taxon>Culicoides</taxon>
        <taxon>Monoculicoides</taxon>
    </lineage>
</organism>
<dbReference type="AlphaFoldDB" id="A0A336MC58"/>
<dbReference type="GO" id="GO:0005886">
    <property type="term" value="C:plasma membrane"/>
    <property type="evidence" value="ECO:0007669"/>
    <property type="project" value="UniProtKB-SubCell"/>
</dbReference>
<proteinExistence type="predicted"/>
<evidence type="ECO:0000313" key="10">
    <source>
        <dbReference type="EMBL" id="SSX27875.1"/>
    </source>
</evidence>
<evidence type="ECO:0000256" key="2">
    <source>
        <dbReference type="ARBA" id="ARBA00022448"/>
    </source>
</evidence>
<feature type="transmembrane region" description="Helical" evidence="8">
    <location>
        <begin position="179"/>
        <end position="199"/>
    </location>
</feature>
<feature type="transmembrane region" description="Helical" evidence="8">
    <location>
        <begin position="442"/>
        <end position="460"/>
    </location>
</feature>
<evidence type="ECO:0000256" key="1">
    <source>
        <dbReference type="ARBA" id="ARBA00004651"/>
    </source>
</evidence>
<comment type="subcellular location">
    <subcellularLocation>
        <location evidence="1">Cell membrane</location>
        <topology evidence="1">Multi-pass membrane protein</topology>
    </subcellularLocation>
</comment>
<keyword evidence="4" id="KW-0762">Sugar transport</keyword>
<dbReference type="PROSITE" id="PS00216">
    <property type="entry name" value="SUGAR_TRANSPORT_1"/>
    <property type="match status" value="1"/>
</dbReference>
<evidence type="ECO:0000256" key="8">
    <source>
        <dbReference type="SAM" id="Phobius"/>
    </source>
</evidence>
<dbReference type="InterPro" id="IPR005829">
    <property type="entry name" value="Sugar_transporter_CS"/>
</dbReference>
<evidence type="ECO:0000256" key="3">
    <source>
        <dbReference type="ARBA" id="ARBA00022475"/>
    </source>
</evidence>
<evidence type="ECO:0000256" key="5">
    <source>
        <dbReference type="ARBA" id="ARBA00022692"/>
    </source>
</evidence>
<dbReference type="GO" id="GO:0022857">
    <property type="term" value="F:transmembrane transporter activity"/>
    <property type="evidence" value="ECO:0007669"/>
    <property type="project" value="InterPro"/>
</dbReference>
<dbReference type="PANTHER" id="PTHR48021:SF33">
    <property type="entry name" value="AT22075P-RELATED"/>
    <property type="match status" value="1"/>
</dbReference>
<evidence type="ECO:0000256" key="7">
    <source>
        <dbReference type="ARBA" id="ARBA00023136"/>
    </source>
</evidence>
<dbReference type="PROSITE" id="PS50850">
    <property type="entry name" value="MFS"/>
    <property type="match status" value="1"/>
</dbReference>
<feature type="domain" description="Major facilitator superfamily (MFS) profile" evidence="9">
    <location>
        <begin position="16"/>
        <end position="464"/>
    </location>
</feature>
<dbReference type="InterPro" id="IPR005828">
    <property type="entry name" value="MFS_sugar_transport-like"/>
</dbReference>
<feature type="transmembrane region" description="Helical" evidence="8">
    <location>
        <begin position="275"/>
        <end position="298"/>
    </location>
</feature>
<dbReference type="Pfam" id="PF00083">
    <property type="entry name" value="Sugar_tr"/>
    <property type="match status" value="1"/>
</dbReference>
<keyword evidence="2" id="KW-0813">Transport</keyword>
<dbReference type="InterPro" id="IPR020846">
    <property type="entry name" value="MFS_dom"/>
</dbReference>
<dbReference type="VEuPathDB" id="VectorBase:CSON014915"/>
<dbReference type="PANTHER" id="PTHR48021">
    <property type="match status" value="1"/>
</dbReference>
<keyword evidence="3" id="KW-1003">Cell membrane</keyword>
<feature type="transmembrane region" description="Helical" evidence="8">
    <location>
        <begin position="310"/>
        <end position="332"/>
    </location>
</feature>
<dbReference type="SUPFAM" id="SSF103473">
    <property type="entry name" value="MFS general substrate transporter"/>
    <property type="match status" value="1"/>
</dbReference>
<feature type="transmembrane region" description="Helical" evidence="8">
    <location>
        <begin position="56"/>
        <end position="75"/>
    </location>
</feature>
<feature type="transmembrane region" description="Helical" evidence="8">
    <location>
        <begin position="87"/>
        <end position="106"/>
    </location>
</feature>
<dbReference type="InterPro" id="IPR036259">
    <property type="entry name" value="MFS_trans_sf"/>
</dbReference>
<sequence length="474" mass="52729">MGLKSKDNHVIYQSWAAFCANIPNIILGVSVAWNGAYLPKFKTDECPLNQGKLTDSQIGSIAGIGAIGCVFGNLLSGWLSERFGRKTTLVLVGIPQLISWIILLTNDYFITIIGRAVLGIVAGFSFVVTPVFVAEISDDEHRGIFGSFLSLSCNLGILLGFLLINFLDYDSVNRVMVGFSILYFLGILSVHESPVWYMLKDRKEDAVKANFYYKGNTDNVTLQTKELNKADVTNNEIQKFKFKDFCEYKIKFSFKFNSLQLEICLSDSKNTRKGVILSLILITFPMVSGTMVLVNYSVKIFDEASSNLTSIVSSMIVALIQLIGSYFATLLVEKLGRKTLLIISSFGSFLSLTVMGSYYYLQAIHVDVTQFNILPLISFSVLVLFSAVGLAGIPFVVIAELVPQRMRGPMFTMCLVFFSCVVAGVMTSFMPMVELLGMHGYIWLYAVLSIITCTFTMIFIPETRKKPEEIETKT</sequence>
<evidence type="ECO:0000256" key="4">
    <source>
        <dbReference type="ARBA" id="ARBA00022597"/>
    </source>
</evidence>